<dbReference type="Proteomes" id="UP000245634">
    <property type="component" value="Unassembled WGS sequence"/>
</dbReference>
<name>A0A316D206_9BACL</name>
<evidence type="ECO:0000313" key="1">
    <source>
        <dbReference type="EMBL" id="PWK03921.1"/>
    </source>
</evidence>
<reference evidence="1 2" key="1">
    <citation type="submission" date="2018-05" db="EMBL/GenBank/DDBJ databases">
        <title>Genomic Encyclopedia of Type Strains, Phase IV (KMG-IV): sequencing the most valuable type-strain genomes for metagenomic binning, comparative biology and taxonomic classification.</title>
        <authorList>
            <person name="Goeker M."/>
        </authorList>
    </citation>
    <scope>NUCLEOTIDE SEQUENCE [LARGE SCALE GENOMIC DNA]</scope>
    <source>
        <strain evidence="1 2">DSM 18773</strain>
    </source>
</reference>
<dbReference type="AlphaFoldDB" id="A0A316D206"/>
<accession>A0A316D206</accession>
<keyword evidence="2" id="KW-1185">Reference proteome</keyword>
<protein>
    <submittedName>
        <fullName evidence="1">Uncharacterized protein</fullName>
    </submittedName>
</protein>
<gene>
    <name evidence="1" type="ORF">C7459_1462</name>
</gene>
<proteinExistence type="predicted"/>
<dbReference type="EMBL" id="QGGL01000046">
    <property type="protein sequence ID" value="PWK03921.1"/>
    <property type="molecule type" value="Genomic_DNA"/>
</dbReference>
<organism evidence="1 2">
    <name type="scientific">Tumebacillus permanentifrigoris</name>
    <dbReference type="NCBI Taxonomy" id="378543"/>
    <lineage>
        <taxon>Bacteria</taxon>
        <taxon>Bacillati</taxon>
        <taxon>Bacillota</taxon>
        <taxon>Bacilli</taxon>
        <taxon>Bacillales</taxon>
        <taxon>Alicyclobacillaceae</taxon>
        <taxon>Tumebacillus</taxon>
    </lineage>
</organism>
<sequence>MPVCVSEIPRRYGKVVCSMNVKRVQKTRSVRIGFLLVYLEIRY</sequence>
<evidence type="ECO:0000313" key="2">
    <source>
        <dbReference type="Proteomes" id="UP000245634"/>
    </source>
</evidence>
<comment type="caution">
    <text evidence="1">The sequence shown here is derived from an EMBL/GenBank/DDBJ whole genome shotgun (WGS) entry which is preliminary data.</text>
</comment>